<dbReference type="PANTHER" id="PTHR12599:SF0">
    <property type="entry name" value="PTERIN-4-ALPHA-CARBINOLAMINE DEHYDRATASE"/>
    <property type="match status" value="1"/>
</dbReference>
<comment type="similarity">
    <text evidence="2">Belongs to the pterin-4-alpha-carbinolamine dehydratase family.</text>
</comment>
<evidence type="ECO:0000256" key="1">
    <source>
        <dbReference type="ARBA" id="ARBA00001554"/>
    </source>
</evidence>
<dbReference type="EC" id="4.2.1.96" evidence="3"/>
<comment type="caution">
    <text evidence="6">The sequence shown here is derived from an EMBL/GenBank/DDBJ whole genome shotgun (WGS) entry which is preliminary data.</text>
</comment>
<dbReference type="EMBL" id="BLLK01000038">
    <property type="protein sequence ID" value="GFH50231.1"/>
    <property type="molecule type" value="Genomic_DNA"/>
</dbReference>
<dbReference type="NCBIfam" id="NF002017">
    <property type="entry name" value="PRK00823.1-2"/>
    <property type="match status" value="1"/>
</dbReference>
<gene>
    <name evidence="6" type="ORF">CTEN210_06707</name>
</gene>
<accession>A0AAD3CQC4</accession>
<evidence type="ECO:0000256" key="5">
    <source>
        <dbReference type="ARBA" id="ARBA00030497"/>
    </source>
</evidence>
<dbReference type="InterPro" id="IPR036428">
    <property type="entry name" value="PCD_sf"/>
</dbReference>
<dbReference type="PANTHER" id="PTHR12599">
    <property type="entry name" value="PTERIN-4-ALPHA-CARBINOLAMINE DEHYDRATASE"/>
    <property type="match status" value="1"/>
</dbReference>
<evidence type="ECO:0000313" key="6">
    <source>
        <dbReference type="EMBL" id="GFH50231.1"/>
    </source>
</evidence>
<comment type="catalytic activity">
    <reaction evidence="1">
        <text>(4aS,6R)-4a-hydroxy-L-erythro-5,6,7,8-tetrahydrobiopterin = (6R)-L-erythro-6,7-dihydrobiopterin + H2O</text>
        <dbReference type="Rhea" id="RHEA:11920"/>
        <dbReference type="ChEBI" id="CHEBI:15377"/>
        <dbReference type="ChEBI" id="CHEBI:15642"/>
        <dbReference type="ChEBI" id="CHEBI:43120"/>
        <dbReference type="EC" id="4.2.1.96"/>
    </reaction>
</comment>
<dbReference type="Proteomes" id="UP001054902">
    <property type="component" value="Unassembled WGS sequence"/>
</dbReference>
<dbReference type="GO" id="GO:0006729">
    <property type="term" value="P:tetrahydrobiopterin biosynthetic process"/>
    <property type="evidence" value="ECO:0007669"/>
    <property type="project" value="InterPro"/>
</dbReference>
<dbReference type="GO" id="GO:0008124">
    <property type="term" value="F:4-alpha-hydroxytetrahydrobiopterin dehydratase activity"/>
    <property type="evidence" value="ECO:0007669"/>
    <property type="project" value="UniProtKB-EC"/>
</dbReference>
<sequence>MAEAKKCVPCESMDKSALLDDDQIEEKLETLTLWKLSYGDKLCRKFTAKNFQSALDAINDVGAIAEREGHHPDLHLTSYRDVEIVIYTHSLKGLTENDFSLASMIDEEVKVMYSPKWLKSNPDAQKTQKET</sequence>
<organism evidence="6 7">
    <name type="scientific">Chaetoceros tenuissimus</name>
    <dbReference type="NCBI Taxonomy" id="426638"/>
    <lineage>
        <taxon>Eukaryota</taxon>
        <taxon>Sar</taxon>
        <taxon>Stramenopiles</taxon>
        <taxon>Ochrophyta</taxon>
        <taxon>Bacillariophyta</taxon>
        <taxon>Coscinodiscophyceae</taxon>
        <taxon>Chaetocerotophycidae</taxon>
        <taxon>Chaetocerotales</taxon>
        <taxon>Chaetocerotaceae</taxon>
        <taxon>Chaetoceros</taxon>
    </lineage>
</organism>
<dbReference type="Gene3D" id="3.30.1360.20">
    <property type="entry name" value="Transcriptional coactivator/pterin dehydratase"/>
    <property type="match status" value="1"/>
</dbReference>
<evidence type="ECO:0000256" key="3">
    <source>
        <dbReference type="ARBA" id="ARBA00013252"/>
    </source>
</evidence>
<name>A0AAD3CQC4_9STRA</name>
<reference evidence="6 7" key="1">
    <citation type="journal article" date="2021" name="Sci. Rep.">
        <title>The genome of the diatom Chaetoceros tenuissimus carries an ancient integrated fragment of an extant virus.</title>
        <authorList>
            <person name="Hongo Y."/>
            <person name="Kimura K."/>
            <person name="Takaki Y."/>
            <person name="Yoshida Y."/>
            <person name="Baba S."/>
            <person name="Kobayashi G."/>
            <person name="Nagasaki K."/>
            <person name="Hano T."/>
            <person name="Tomaru Y."/>
        </authorList>
    </citation>
    <scope>NUCLEOTIDE SEQUENCE [LARGE SCALE GENOMIC DNA]</scope>
    <source>
        <strain evidence="6 7">NIES-3715</strain>
    </source>
</reference>
<proteinExistence type="inferred from homology"/>
<dbReference type="Pfam" id="PF01329">
    <property type="entry name" value="Pterin_4a"/>
    <property type="match status" value="1"/>
</dbReference>
<keyword evidence="4" id="KW-0456">Lyase</keyword>
<dbReference type="InterPro" id="IPR001533">
    <property type="entry name" value="Pterin_deHydtase"/>
</dbReference>
<evidence type="ECO:0000256" key="4">
    <source>
        <dbReference type="ARBA" id="ARBA00023239"/>
    </source>
</evidence>
<protein>
    <recommendedName>
        <fullName evidence="3">4a-hydroxytetrahydrobiopterin dehydratase</fullName>
        <ecNumber evidence="3">4.2.1.96</ecNumber>
    </recommendedName>
    <alternativeName>
        <fullName evidence="5">4-alpha-hydroxy-tetrahydropterin dehydratase</fullName>
    </alternativeName>
</protein>
<evidence type="ECO:0000313" key="7">
    <source>
        <dbReference type="Proteomes" id="UP001054902"/>
    </source>
</evidence>
<evidence type="ECO:0000256" key="2">
    <source>
        <dbReference type="ARBA" id="ARBA00006472"/>
    </source>
</evidence>
<keyword evidence="7" id="KW-1185">Reference proteome</keyword>
<dbReference type="SUPFAM" id="SSF55248">
    <property type="entry name" value="PCD-like"/>
    <property type="match status" value="1"/>
</dbReference>
<dbReference type="AlphaFoldDB" id="A0AAD3CQC4"/>